<dbReference type="PANTHER" id="PTHR46125">
    <property type="entry name" value="GATA TRANSCRIPTION FACTOR 28"/>
    <property type="match status" value="1"/>
</dbReference>
<keyword evidence="9" id="KW-0010">Activator</keyword>
<keyword evidence="7" id="KW-0805">Transcription regulation</keyword>
<feature type="region of interest" description="Disordered" evidence="13">
    <location>
        <begin position="1"/>
        <end position="43"/>
    </location>
</feature>
<evidence type="ECO:0000259" key="14">
    <source>
        <dbReference type="PROSITE" id="PS51017"/>
    </source>
</evidence>
<dbReference type="PROSITE" id="PS51320">
    <property type="entry name" value="TIFY"/>
    <property type="match status" value="1"/>
</dbReference>
<evidence type="ECO:0000256" key="2">
    <source>
        <dbReference type="ARBA" id="ARBA00004123"/>
    </source>
</evidence>
<evidence type="ECO:0000313" key="17">
    <source>
        <dbReference type="Proteomes" id="UP001187192"/>
    </source>
</evidence>
<evidence type="ECO:0000256" key="5">
    <source>
        <dbReference type="ARBA" id="ARBA00022771"/>
    </source>
</evidence>
<dbReference type="EMBL" id="BTGU01000010">
    <property type="protein sequence ID" value="GMN40173.1"/>
    <property type="molecule type" value="Genomic_DNA"/>
</dbReference>
<evidence type="ECO:0000256" key="13">
    <source>
        <dbReference type="SAM" id="MobiDB-lite"/>
    </source>
</evidence>
<dbReference type="GO" id="GO:0008270">
    <property type="term" value="F:zinc ion binding"/>
    <property type="evidence" value="ECO:0007669"/>
    <property type="project" value="UniProtKB-KW"/>
</dbReference>
<dbReference type="Proteomes" id="UP001187192">
    <property type="component" value="Unassembled WGS sequence"/>
</dbReference>
<feature type="region of interest" description="Disordered" evidence="13">
    <location>
        <begin position="176"/>
        <end position="205"/>
    </location>
</feature>
<evidence type="ECO:0000256" key="7">
    <source>
        <dbReference type="ARBA" id="ARBA00023015"/>
    </source>
</evidence>
<comment type="caution">
    <text evidence="16">The sequence shown here is derived from an EMBL/GenBank/DDBJ whole genome shotgun (WGS) entry which is preliminary data.</text>
</comment>
<dbReference type="PANTHER" id="PTHR46125:SF7">
    <property type="entry name" value="GATA TRANSCRIPTION FACTOR 19-LIKE ISOFORM X1"/>
    <property type="match status" value="1"/>
</dbReference>
<evidence type="ECO:0000256" key="12">
    <source>
        <dbReference type="PROSITE-ProRule" id="PRU00357"/>
    </source>
</evidence>
<dbReference type="AlphaFoldDB" id="A0AA87ZPU4"/>
<evidence type="ECO:0000256" key="6">
    <source>
        <dbReference type="ARBA" id="ARBA00022833"/>
    </source>
</evidence>
<evidence type="ECO:0000256" key="8">
    <source>
        <dbReference type="ARBA" id="ARBA00023125"/>
    </source>
</evidence>
<dbReference type="SMART" id="SM00979">
    <property type="entry name" value="TIFY"/>
    <property type="match status" value="1"/>
</dbReference>
<comment type="similarity">
    <text evidence="3">Belongs to the type IV zinc-finger family. Class C subfamily.</text>
</comment>
<keyword evidence="17" id="KW-1185">Reference proteome</keyword>
<dbReference type="GO" id="GO:0006355">
    <property type="term" value="P:regulation of DNA-templated transcription"/>
    <property type="evidence" value="ECO:0007669"/>
    <property type="project" value="InterPro"/>
</dbReference>
<feature type="domain" description="Tify" evidence="15">
    <location>
        <begin position="72"/>
        <end position="107"/>
    </location>
</feature>
<keyword evidence="4" id="KW-0479">Metal-binding</keyword>
<proteinExistence type="inferred from homology"/>
<feature type="compositionally biased region" description="Polar residues" evidence="13">
    <location>
        <begin position="296"/>
        <end position="306"/>
    </location>
</feature>
<comment type="subcellular location">
    <subcellularLocation>
        <location evidence="2 12">Nucleus</location>
    </subcellularLocation>
</comment>
<keyword evidence="5" id="KW-0863">Zinc-finger</keyword>
<reference evidence="16" key="1">
    <citation type="submission" date="2023-07" db="EMBL/GenBank/DDBJ databases">
        <title>draft genome sequence of fig (Ficus carica).</title>
        <authorList>
            <person name="Takahashi T."/>
            <person name="Nishimura K."/>
        </authorList>
    </citation>
    <scope>NUCLEOTIDE SEQUENCE</scope>
</reference>
<dbReference type="Pfam" id="PF06203">
    <property type="entry name" value="CCT"/>
    <property type="match status" value="1"/>
</dbReference>
<comment type="function">
    <text evidence="1">Transcriptional activator that specifically binds 5'-GATA-3' or 5'-GAT-3' motifs within gene promoters.</text>
</comment>
<evidence type="ECO:0000313" key="16">
    <source>
        <dbReference type="EMBL" id="GMN40173.1"/>
    </source>
</evidence>
<dbReference type="Pfam" id="PF06200">
    <property type="entry name" value="tify"/>
    <property type="match status" value="1"/>
</dbReference>
<dbReference type="SMART" id="SM00401">
    <property type="entry name" value="ZnF_GATA"/>
    <property type="match status" value="1"/>
</dbReference>
<keyword evidence="6" id="KW-0862">Zinc</keyword>
<name>A0AA87ZPU4_FICCA</name>
<dbReference type="InterPro" id="IPR010402">
    <property type="entry name" value="CCT_domain"/>
</dbReference>
<evidence type="ECO:0000256" key="9">
    <source>
        <dbReference type="ARBA" id="ARBA00023159"/>
    </source>
</evidence>
<dbReference type="InterPro" id="IPR013088">
    <property type="entry name" value="Znf_NHR/GATA"/>
</dbReference>
<dbReference type="Gene3D" id="3.30.50.10">
    <property type="entry name" value="Erythroid Transcription Factor GATA-1, subunit A"/>
    <property type="match status" value="1"/>
</dbReference>
<dbReference type="InterPro" id="IPR000679">
    <property type="entry name" value="Znf_GATA"/>
</dbReference>
<sequence>MAAANPQPLQARPFEDHMRGPVPVGGGDEEEEEEEYEDGGGCGNDGGDEAMEDLEVTQANSVSVAEPGGVVMASRTSELTLSFEGEVYVFPAVTPEKVQAVLLLLGGRDLPTGIPTIEVPYNQNNRGVGDITKRSNLSRRIASLVRFREKRKERCFDKKIRYTVRKEVAQRMHRKNGQFASLKESSSASGWDSLQSGLQDGTNRPETVLRRCQHCGVGENNTPAMRRGPAGPRTLCNACGLMWANKGTLRDLSKGGRNLSVDHIEHETSIDVKPLIVEGEISGNQDDHGTSEDPSKTVTEGSNDPSVNLGEELKIISVLLSIDQSPGHLYCHVVQDLHGTSEDLASALPIGIVHSSANADEQLLDYGNLASLMFSCSMRIKVNEPFKEQEQGVELLPADITLRVCGDG</sequence>
<feature type="region of interest" description="Disordered" evidence="13">
    <location>
        <begin position="281"/>
        <end position="306"/>
    </location>
</feature>
<feature type="compositionally biased region" description="Acidic residues" evidence="13">
    <location>
        <begin position="27"/>
        <end position="38"/>
    </location>
</feature>
<feature type="domain" description="CCT" evidence="14">
    <location>
        <begin position="140"/>
        <end position="182"/>
    </location>
</feature>
<accession>A0AA87ZPU4</accession>
<keyword evidence="11 12" id="KW-0539">Nucleus</keyword>
<evidence type="ECO:0000256" key="1">
    <source>
        <dbReference type="ARBA" id="ARBA00002206"/>
    </source>
</evidence>
<evidence type="ECO:0008006" key="18">
    <source>
        <dbReference type="Google" id="ProtNLM"/>
    </source>
</evidence>
<dbReference type="SUPFAM" id="SSF57716">
    <property type="entry name" value="Glucocorticoid receptor-like (DNA-binding domain)"/>
    <property type="match status" value="1"/>
</dbReference>
<feature type="compositionally biased region" description="Polar residues" evidence="13">
    <location>
        <begin position="183"/>
        <end position="205"/>
    </location>
</feature>
<dbReference type="PROSITE" id="PS51017">
    <property type="entry name" value="CCT"/>
    <property type="match status" value="1"/>
</dbReference>
<protein>
    <recommendedName>
        <fullName evidence="18">GATA transcription factor</fullName>
    </recommendedName>
</protein>
<dbReference type="InterPro" id="IPR010399">
    <property type="entry name" value="Tify_dom"/>
</dbReference>
<gene>
    <name evidence="16" type="ORF">TIFTF001_009399</name>
</gene>
<keyword evidence="8" id="KW-0238">DNA-binding</keyword>
<dbReference type="CDD" id="cd00202">
    <property type="entry name" value="ZnF_GATA"/>
    <property type="match status" value="1"/>
</dbReference>
<dbReference type="GO" id="GO:0005634">
    <property type="term" value="C:nucleus"/>
    <property type="evidence" value="ECO:0007669"/>
    <property type="project" value="UniProtKB-SubCell"/>
</dbReference>
<dbReference type="Pfam" id="PF00320">
    <property type="entry name" value="GATA"/>
    <property type="match status" value="1"/>
</dbReference>
<evidence type="ECO:0000256" key="3">
    <source>
        <dbReference type="ARBA" id="ARBA00007722"/>
    </source>
</evidence>
<feature type="compositionally biased region" description="Basic and acidic residues" evidence="13">
    <location>
        <begin position="285"/>
        <end position="295"/>
    </location>
</feature>
<evidence type="ECO:0000256" key="10">
    <source>
        <dbReference type="ARBA" id="ARBA00023163"/>
    </source>
</evidence>
<dbReference type="InterPro" id="IPR045280">
    <property type="entry name" value="TIFY-like"/>
</dbReference>
<dbReference type="PROSITE" id="PS00344">
    <property type="entry name" value="GATA_ZN_FINGER_1"/>
    <property type="match status" value="1"/>
</dbReference>
<dbReference type="GO" id="GO:0043565">
    <property type="term" value="F:sequence-specific DNA binding"/>
    <property type="evidence" value="ECO:0007669"/>
    <property type="project" value="InterPro"/>
</dbReference>
<evidence type="ECO:0000256" key="4">
    <source>
        <dbReference type="ARBA" id="ARBA00022723"/>
    </source>
</evidence>
<organism evidence="16 17">
    <name type="scientific">Ficus carica</name>
    <name type="common">Common fig</name>
    <dbReference type="NCBI Taxonomy" id="3494"/>
    <lineage>
        <taxon>Eukaryota</taxon>
        <taxon>Viridiplantae</taxon>
        <taxon>Streptophyta</taxon>
        <taxon>Embryophyta</taxon>
        <taxon>Tracheophyta</taxon>
        <taxon>Spermatophyta</taxon>
        <taxon>Magnoliopsida</taxon>
        <taxon>eudicotyledons</taxon>
        <taxon>Gunneridae</taxon>
        <taxon>Pentapetalae</taxon>
        <taxon>rosids</taxon>
        <taxon>fabids</taxon>
        <taxon>Rosales</taxon>
        <taxon>Moraceae</taxon>
        <taxon>Ficeae</taxon>
        <taxon>Ficus</taxon>
    </lineage>
</organism>
<evidence type="ECO:0000259" key="15">
    <source>
        <dbReference type="PROSITE" id="PS51320"/>
    </source>
</evidence>
<keyword evidence="10" id="KW-0804">Transcription</keyword>
<evidence type="ECO:0000256" key="11">
    <source>
        <dbReference type="ARBA" id="ARBA00023242"/>
    </source>
</evidence>